<gene>
    <name evidence="4" type="ORF">QQ020_04830</name>
</gene>
<comment type="caution">
    <text evidence="4">The sequence shown here is derived from an EMBL/GenBank/DDBJ whole genome shotgun (WGS) entry which is preliminary data.</text>
</comment>
<feature type="transmembrane region" description="Helical" evidence="1">
    <location>
        <begin position="122"/>
        <end position="145"/>
    </location>
</feature>
<dbReference type="Proteomes" id="UP001172083">
    <property type="component" value="Unassembled WGS sequence"/>
</dbReference>
<reference evidence="4" key="1">
    <citation type="submission" date="2023-06" db="EMBL/GenBank/DDBJ databases">
        <title>Genomic of Agaribacillus aureum.</title>
        <authorList>
            <person name="Wang G."/>
        </authorList>
    </citation>
    <scope>NUCLEOTIDE SEQUENCE</scope>
    <source>
        <strain evidence="4">BMA12</strain>
    </source>
</reference>
<keyword evidence="1" id="KW-0472">Membrane</keyword>
<evidence type="ECO:0000313" key="4">
    <source>
        <dbReference type="EMBL" id="MDN5211358.1"/>
    </source>
</evidence>
<evidence type="ECO:0000256" key="1">
    <source>
        <dbReference type="SAM" id="Phobius"/>
    </source>
</evidence>
<accession>A0ABT8L0X1</accession>
<dbReference type="InterPro" id="IPR006860">
    <property type="entry name" value="FecR"/>
</dbReference>
<dbReference type="InterPro" id="IPR012373">
    <property type="entry name" value="Ferrdict_sens_TM"/>
</dbReference>
<proteinExistence type="predicted"/>
<dbReference type="Pfam" id="PF04773">
    <property type="entry name" value="FecR"/>
    <property type="match status" value="1"/>
</dbReference>
<dbReference type="Pfam" id="PF16344">
    <property type="entry name" value="FecR_C"/>
    <property type="match status" value="1"/>
</dbReference>
<dbReference type="PANTHER" id="PTHR30273:SF2">
    <property type="entry name" value="PROTEIN FECR"/>
    <property type="match status" value="1"/>
</dbReference>
<keyword evidence="1" id="KW-0812">Transmembrane</keyword>
<evidence type="ECO:0000313" key="5">
    <source>
        <dbReference type="Proteomes" id="UP001172083"/>
    </source>
</evidence>
<dbReference type="PIRSF" id="PIRSF018266">
    <property type="entry name" value="FecR"/>
    <property type="match status" value="1"/>
</dbReference>
<feature type="domain" description="Protein FecR C-terminal" evidence="3">
    <location>
        <begin position="303"/>
        <end position="370"/>
    </location>
</feature>
<name>A0ABT8L0X1_9BACT</name>
<evidence type="ECO:0000259" key="3">
    <source>
        <dbReference type="Pfam" id="PF16344"/>
    </source>
</evidence>
<keyword evidence="5" id="KW-1185">Reference proteome</keyword>
<protein>
    <submittedName>
        <fullName evidence="4">FecR domain-containing protein</fullName>
    </submittedName>
</protein>
<sequence>MIKYQDFELVDFVLDESFQQWVLSPTQASDDFWKSWIAQNPERKKIIDQAKAIIKGIDYKKLSLSGPDKASILDNINARIKTGELKEELSIYNDDVLSDYDDVEETVIYSLRTKRKSIWSRYPVAAIFIGVIIIAGIWFFSNYFMSPPTDTSMAYLERSNPSGIKSTIRLEDGTVIKLNAESKLTVPPRFSEKERKVALVGEAYFEVAEDEKRPFIVTSGNISTIVLGTAFNVRAYPDENNIEVAVANGKVVVKNTDLSGKGQKSDSLILLPDEMAVYSKSQLATRKSGFDFMKVFAWKDDVIYFKDANVYEILETLEKWYGVTFIINRALNENKDFTVSYRNKPLKAVLEGLSFVFVFEFDINGKVITIN</sequence>
<keyword evidence="1" id="KW-1133">Transmembrane helix</keyword>
<dbReference type="InterPro" id="IPR032508">
    <property type="entry name" value="FecR_C"/>
</dbReference>
<organism evidence="4 5">
    <name type="scientific">Agaribacillus aureus</name>
    <dbReference type="NCBI Taxonomy" id="3051825"/>
    <lineage>
        <taxon>Bacteria</taxon>
        <taxon>Pseudomonadati</taxon>
        <taxon>Bacteroidota</taxon>
        <taxon>Cytophagia</taxon>
        <taxon>Cytophagales</taxon>
        <taxon>Splendidivirgaceae</taxon>
        <taxon>Agaribacillus</taxon>
    </lineage>
</organism>
<dbReference type="PANTHER" id="PTHR30273">
    <property type="entry name" value="PERIPLASMIC SIGNAL SENSOR AND SIGMA FACTOR ACTIVATOR FECR-RELATED"/>
    <property type="match status" value="1"/>
</dbReference>
<dbReference type="Gene3D" id="2.60.120.1440">
    <property type="match status" value="1"/>
</dbReference>
<dbReference type="Gene3D" id="3.55.50.30">
    <property type="match status" value="1"/>
</dbReference>
<evidence type="ECO:0000259" key="2">
    <source>
        <dbReference type="Pfam" id="PF04773"/>
    </source>
</evidence>
<dbReference type="RefSeq" id="WP_346756693.1">
    <property type="nucleotide sequence ID" value="NZ_JAUJEB010000001.1"/>
</dbReference>
<dbReference type="EMBL" id="JAUJEB010000001">
    <property type="protein sequence ID" value="MDN5211358.1"/>
    <property type="molecule type" value="Genomic_DNA"/>
</dbReference>
<feature type="domain" description="FecR protein" evidence="2">
    <location>
        <begin position="165"/>
        <end position="251"/>
    </location>
</feature>